<evidence type="ECO:0000256" key="4">
    <source>
        <dbReference type="PIRSR" id="PIRSR610972-3"/>
    </source>
</evidence>
<organism evidence="6 7">
    <name type="scientific">Latilactobacillus curvatus</name>
    <name type="common">Lactobacillus curvatus</name>
    <dbReference type="NCBI Taxonomy" id="28038"/>
    <lineage>
        <taxon>Bacteria</taxon>
        <taxon>Bacillati</taxon>
        <taxon>Bacillota</taxon>
        <taxon>Bacilli</taxon>
        <taxon>Lactobacillales</taxon>
        <taxon>Lactobacillaceae</taxon>
        <taxon>Latilactobacillus</taxon>
    </lineage>
</organism>
<evidence type="ECO:0000256" key="2">
    <source>
        <dbReference type="PIRSR" id="PIRSR610972-1"/>
    </source>
</evidence>
<keyword evidence="4" id="KW-0479">Metal-binding</keyword>
<dbReference type="NCBIfam" id="TIGR01509">
    <property type="entry name" value="HAD-SF-IA-v3"/>
    <property type="match status" value="1"/>
</dbReference>
<dbReference type="SFLD" id="SFLDS00003">
    <property type="entry name" value="Haloacid_Dehalogenase"/>
    <property type="match status" value="1"/>
</dbReference>
<feature type="binding site" evidence="3">
    <location>
        <position position="56"/>
    </location>
    <ligand>
        <name>substrate</name>
    </ligand>
</feature>
<sequence>MQKFQSIKGFLFDLDGVITDTSIYHEMAWHQLADQLNIPWQAAFAEQLKGISREASLAVILDSTGKHVDYSEADKVAMATAKNDNYLKLLQQLTPDSIAPGIEALLVELKQAGYAIGLASASKNAPIVLERLGLSDYFEARVDPATLKNGKPAPEIFERCAALLGLQPTECIGVEDAQSGIEAINAAGAISVGIGSKEVLTKAQICFEQTQALTLENIRNAFH</sequence>
<feature type="active site" description="Proton donor/acceptor" evidence="2">
    <location>
        <position position="15"/>
    </location>
</feature>
<dbReference type="NCBIfam" id="TIGR01990">
    <property type="entry name" value="bPGM"/>
    <property type="match status" value="1"/>
</dbReference>
<dbReference type="InterPro" id="IPR036412">
    <property type="entry name" value="HAD-like_sf"/>
</dbReference>
<dbReference type="EMBL" id="CP022474">
    <property type="protein sequence ID" value="ASN60940.1"/>
    <property type="molecule type" value="Genomic_DNA"/>
</dbReference>
<dbReference type="GO" id="GO:0050308">
    <property type="term" value="F:sugar-phosphatase activity"/>
    <property type="evidence" value="ECO:0007669"/>
    <property type="project" value="TreeGrafter"/>
</dbReference>
<dbReference type="RefSeq" id="WP_089557294.1">
    <property type="nucleotide sequence ID" value="NZ_CP022474.1"/>
</dbReference>
<reference evidence="6 7" key="1">
    <citation type="submission" date="2017-07" db="EMBL/GenBank/DDBJ databases">
        <title>Lactobacillus curvatus MRS6 whole genome.</title>
        <authorList>
            <person name="Jans C."/>
            <person name="Lagler S."/>
            <person name="Lacroix C."/>
            <person name="Meile L."/>
            <person name="Stevens M.J.A."/>
        </authorList>
    </citation>
    <scope>NUCLEOTIDE SEQUENCE [LARGE SCALE GENOMIC DNA]</scope>
    <source>
        <strain evidence="6 7">MRS6</strain>
    </source>
</reference>
<evidence type="ECO:0000256" key="5">
    <source>
        <dbReference type="PIRSR" id="PIRSR610972-4"/>
    </source>
</evidence>
<feature type="binding site" evidence="4">
    <location>
        <position position="175"/>
    </location>
    <ligand>
        <name>Mg(2+)</name>
        <dbReference type="ChEBI" id="CHEBI:18420"/>
    </ligand>
</feature>
<dbReference type="InterPro" id="IPR006439">
    <property type="entry name" value="HAD-SF_hydro_IA"/>
</dbReference>
<evidence type="ECO:0000256" key="1">
    <source>
        <dbReference type="ARBA" id="ARBA00006171"/>
    </source>
</evidence>
<dbReference type="InterPro" id="IPR023198">
    <property type="entry name" value="PGP-like_dom2"/>
</dbReference>
<feature type="binding site" evidence="3">
    <location>
        <position position="151"/>
    </location>
    <ligand>
        <name>substrate</name>
    </ligand>
</feature>
<dbReference type="Pfam" id="PF00702">
    <property type="entry name" value="Hydrolase"/>
    <property type="match status" value="1"/>
</dbReference>
<dbReference type="GO" id="GO:0000287">
    <property type="term" value="F:magnesium ion binding"/>
    <property type="evidence" value="ECO:0007669"/>
    <property type="project" value="InterPro"/>
</dbReference>
<evidence type="ECO:0000313" key="6">
    <source>
        <dbReference type="EMBL" id="ASN60940.1"/>
    </source>
</evidence>
<protein>
    <submittedName>
        <fullName evidence="6">Beta-phosphoglucomutase</fullName>
    </submittedName>
</protein>
<dbReference type="NCBIfam" id="TIGR02009">
    <property type="entry name" value="PGMB-YQAB-SF"/>
    <property type="match status" value="1"/>
</dbReference>
<dbReference type="PANTHER" id="PTHR43481:SF4">
    <property type="entry name" value="GLYCEROL-1-PHOSPHATE PHOSPHOHYDROLASE 1-RELATED"/>
    <property type="match status" value="1"/>
</dbReference>
<dbReference type="InterPro" id="IPR023214">
    <property type="entry name" value="HAD_sf"/>
</dbReference>
<dbReference type="InterPro" id="IPR051806">
    <property type="entry name" value="HAD-like_SPP"/>
</dbReference>
<feature type="binding site" evidence="3">
    <location>
        <begin position="120"/>
        <end position="124"/>
    </location>
    <ligand>
        <name>substrate</name>
    </ligand>
</feature>
<feature type="binding site" evidence="4">
    <location>
        <position position="13"/>
    </location>
    <ligand>
        <name>Mg(2+)</name>
        <dbReference type="ChEBI" id="CHEBI:18420"/>
    </ligand>
</feature>
<dbReference type="SUPFAM" id="SSF56784">
    <property type="entry name" value="HAD-like"/>
    <property type="match status" value="1"/>
</dbReference>
<dbReference type="AlphaFoldDB" id="A0AAC9URL7"/>
<comment type="similarity">
    <text evidence="1">Belongs to the HAD-like hydrolase superfamily. CbbY/CbbZ/Gph/YieH family.</text>
</comment>
<keyword evidence="4" id="KW-0460">Magnesium</keyword>
<feature type="binding site" evidence="3">
    <location>
        <position position="82"/>
    </location>
    <ligand>
        <name>substrate</name>
    </ligand>
</feature>
<dbReference type="Proteomes" id="UP000199749">
    <property type="component" value="Chromosome"/>
</dbReference>
<feature type="binding site" evidence="4">
    <location>
        <position position="176"/>
    </location>
    <ligand>
        <name>Mg(2+)</name>
        <dbReference type="ChEBI" id="CHEBI:18420"/>
    </ligand>
</feature>
<dbReference type="SFLD" id="SFLDG01129">
    <property type="entry name" value="C1.5:_HAD__Beta-PGM__Phosphata"/>
    <property type="match status" value="1"/>
</dbReference>
<accession>A0AAC9URL7</accession>
<dbReference type="InterPro" id="IPR010976">
    <property type="entry name" value="B-phosphoglucomutase_hydrolase"/>
</dbReference>
<feature type="binding site" evidence="4">
    <location>
        <position position="15"/>
    </location>
    <ligand>
        <name>Mg(2+)</name>
        <dbReference type="ChEBI" id="CHEBI:18420"/>
    </ligand>
</feature>
<feature type="site" description="Important for catalytic activity and assists the phosphoryl transfer reaction to Asp8 by balancing charge and orienting the reacting groups" evidence="5">
    <location>
        <position position="120"/>
    </location>
</feature>
<feature type="binding site" evidence="3">
    <location>
        <begin position="13"/>
        <end position="15"/>
    </location>
    <ligand>
        <name>substrate</name>
    </ligand>
</feature>
<evidence type="ECO:0000256" key="3">
    <source>
        <dbReference type="PIRSR" id="PIRSR610972-2"/>
    </source>
</evidence>
<dbReference type="Gene3D" id="3.40.50.1000">
    <property type="entry name" value="HAD superfamily/HAD-like"/>
    <property type="match status" value="1"/>
</dbReference>
<dbReference type="SFLD" id="SFLDG01135">
    <property type="entry name" value="C1.5.6:_HAD__Beta-PGM__Phospha"/>
    <property type="match status" value="1"/>
</dbReference>
<name>A0AAC9URL7_LATCU</name>
<gene>
    <name evidence="6" type="primary">pgmB</name>
    <name evidence="6" type="ORF">CG419_10050</name>
</gene>
<comment type="cofactor">
    <cofactor evidence="4">
        <name>Mg(2+)</name>
        <dbReference type="ChEBI" id="CHEBI:18420"/>
    </cofactor>
    <text evidence="4">Binds 2 magnesium ions per subunit.</text>
</comment>
<dbReference type="PANTHER" id="PTHR43481">
    <property type="entry name" value="FRUCTOSE-1-PHOSPHATE PHOSPHATASE"/>
    <property type="match status" value="1"/>
</dbReference>
<feature type="binding site" evidence="3">
    <location>
        <position position="29"/>
    </location>
    <ligand>
        <name>substrate</name>
    </ligand>
</feature>
<feature type="binding site" evidence="3">
    <location>
        <begin position="48"/>
        <end position="53"/>
    </location>
    <ligand>
        <name>substrate</name>
    </ligand>
</feature>
<dbReference type="GO" id="GO:0008801">
    <property type="term" value="F:beta-phosphoglucomutase activity"/>
    <property type="evidence" value="ECO:0007669"/>
    <property type="project" value="InterPro"/>
</dbReference>
<dbReference type="GO" id="GO:0005975">
    <property type="term" value="P:carbohydrate metabolic process"/>
    <property type="evidence" value="ECO:0007669"/>
    <property type="project" value="InterPro"/>
</dbReference>
<dbReference type="SFLD" id="SFLDF00046">
    <property type="entry name" value="beta-phosphoglucomutase"/>
    <property type="match status" value="1"/>
</dbReference>
<dbReference type="Gene3D" id="1.10.150.240">
    <property type="entry name" value="Putative phosphatase, domain 2"/>
    <property type="match status" value="1"/>
</dbReference>
<dbReference type="CDD" id="cd02598">
    <property type="entry name" value="HAD_BPGM"/>
    <property type="match status" value="1"/>
</dbReference>
<feature type="site" description="Important for catalytic activity and assists the phosphoryl transfer reaction to Asp8 by balancing charge and orienting the reacting groups" evidence="5">
    <location>
        <position position="151"/>
    </location>
</feature>
<feature type="active site" description="Nucleophile" evidence="2">
    <location>
        <position position="13"/>
    </location>
</feature>
<evidence type="ECO:0000313" key="7">
    <source>
        <dbReference type="Proteomes" id="UP000199749"/>
    </source>
</evidence>
<proteinExistence type="inferred from homology"/>
<dbReference type="InterPro" id="IPR010972">
    <property type="entry name" value="Beta-PGM"/>
</dbReference>